<evidence type="ECO:0000256" key="1">
    <source>
        <dbReference type="SAM" id="SignalP"/>
    </source>
</evidence>
<dbReference type="InterPro" id="IPR051057">
    <property type="entry name" value="PI-PLC_domain"/>
</dbReference>
<dbReference type="PANTHER" id="PTHR13593:SF116">
    <property type="entry name" value="PLC-LIKE PHOSPHODIESTERASE"/>
    <property type="match status" value="1"/>
</dbReference>
<dbReference type="InterPro" id="IPR000909">
    <property type="entry name" value="PLipase_C_PInositol-sp_X_dom"/>
</dbReference>
<dbReference type="InterPro" id="IPR017946">
    <property type="entry name" value="PLC-like_Pdiesterase_TIM-brl"/>
</dbReference>
<sequence>MFWRFFVLLSSFCVVSAMPSLRDQHNFLAESALDEILDRGRPLLGIDGGCSARSSTCDWMARVPDDTKFVHMNLPGVHDAATGNYSDARQAELLRYTGPIPPAEVFRCQERSIYEMLNDGIRVFDMRYAYNPGNDTVGFYHSQALLAPTTRLEDVFFGFYHWLDQHPTEAVLISLNHEGGTGTPDDVKLEQHIYDFFNTKLAKHYWVQRNGTLGTLGEARGKLTLLQRYSLPLLDAADHPKQIGIDLGPDRWTDNGKSIELVYNREGNQIAYIEDFYNIILPANATPVDHIQAKFDATTQHLTNATSRDLHPDQLYITFASAAFIPLANTSMTPILYALGDGNAVQGMNRRLLPWLKERKGKRFGIIMLDFYDAEPGLLEAVIGL</sequence>
<dbReference type="Gene3D" id="3.20.20.190">
    <property type="entry name" value="Phosphatidylinositol (PI) phosphodiesterase"/>
    <property type="match status" value="1"/>
</dbReference>
<gene>
    <name evidence="3" type="ORF">D9756_007143</name>
</gene>
<name>A0A8H5FYZ8_9AGAR</name>
<accession>A0A8H5FYZ8</accession>
<dbReference type="OrthoDB" id="1046782at2759"/>
<dbReference type="GO" id="GO:0006629">
    <property type="term" value="P:lipid metabolic process"/>
    <property type="evidence" value="ECO:0007669"/>
    <property type="project" value="InterPro"/>
</dbReference>
<feature type="signal peptide" evidence="1">
    <location>
        <begin position="1"/>
        <end position="17"/>
    </location>
</feature>
<feature type="domain" description="Phosphatidylinositol-specific phospholipase C X" evidence="2">
    <location>
        <begin position="107"/>
        <end position="227"/>
    </location>
</feature>
<feature type="chain" id="PRO_5034652733" description="Phosphatidylinositol-specific phospholipase C X domain-containing protein" evidence="1">
    <location>
        <begin position="18"/>
        <end position="385"/>
    </location>
</feature>
<evidence type="ECO:0000313" key="4">
    <source>
        <dbReference type="Proteomes" id="UP000559027"/>
    </source>
</evidence>
<dbReference type="PANTHER" id="PTHR13593">
    <property type="match status" value="1"/>
</dbReference>
<protein>
    <recommendedName>
        <fullName evidence="2">Phosphatidylinositol-specific phospholipase C X domain-containing protein</fullName>
    </recommendedName>
</protein>
<reference evidence="3 4" key="1">
    <citation type="journal article" date="2020" name="ISME J.">
        <title>Uncovering the hidden diversity of litter-decomposition mechanisms in mushroom-forming fungi.</title>
        <authorList>
            <person name="Floudas D."/>
            <person name="Bentzer J."/>
            <person name="Ahren D."/>
            <person name="Johansson T."/>
            <person name="Persson P."/>
            <person name="Tunlid A."/>
        </authorList>
    </citation>
    <scope>NUCLEOTIDE SEQUENCE [LARGE SCALE GENOMIC DNA]</scope>
    <source>
        <strain evidence="3 4">CBS 146.42</strain>
    </source>
</reference>
<keyword evidence="4" id="KW-1185">Reference proteome</keyword>
<dbReference type="SUPFAM" id="SSF51695">
    <property type="entry name" value="PLC-like phosphodiesterases"/>
    <property type="match status" value="1"/>
</dbReference>
<dbReference type="Pfam" id="PF00388">
    <property type="entry name" value="PI-PLC-X"/>
    <property type="match status" value="1"/>
</dbReference>
<comment type="caution">
    <text evidence="3">The sequence shown here is derived from an EMBL/GenBank/DDBJ whole genome shotgun (WGS) entry which is preliminary data.</text>
</comment>
<dbReference type="EMBL" id="JAACJO010000009">
    <property type="protein sequence ID" value="KAF5354164.1"/>
    <property type="molecule type" value="Genomic_DNA"/>
</dbReference>
<dbReference type="Proteomes" id="UP000559027">
    <property type="component" value="Unassembled WGS sequence"/>
</dbReference>
<proteinExistence type="predicted"/>
<organism evidence="3 4">
    <name type="scientific">Leucocoprinus leucothites</name>
    <dbReference type="NCBI Taxonomy" id="201217"/>
    <lineage>
        <taxon>Eukaryota</taxon>
        <taxon>Fungi</taxon>
        <taxon>Dikarya</taxon>
        <taxon>Basidiomycota</taxon>
        <taxon>Agaricomycotina</taxon>
        <taxon>Agaricomycetes</taxon>
        <taxon>Agaricomycetidae</taxon>
        <taxon>Agaricales</taxon>
        <taxon>Agaricineae</taxon>
        <taxon>Agaricaceae</taxon>
        <taxon>Leucocoprinus</taxon>
    </lineage>
</organism>
<evidence type="ECO:0000259" key="2">
    <source>
        <dbReference type="Pfam" id="PF00388"/>
    </source>
</evidence>
<dbReference type="AlphaFoldDB" id="A0A8H5FYZ8"/>
<keyword evidence="1" id="KW-0732">Signal</keyword>
<dbReference type="GO" id="GO:0008081">
    <property type="term" value="F:phosphoric diester hydrolase activity"/>
    <property type="evidence" value="ECO:0007669"/>
    <property type="project" value="InterPro"/>
</dbReference>
<evidence type="ECO:0000313" key="3">
    <source>
        <dbReference type="EMBL" id="KAF5354164.1"/>
    </source>
</evidence>